<dbReference type="SUPFAM" id="SSF56672">
    <property type="entry name" value="DNA/RNA polymerases"/>
    <property type="match status" value="1"/>
</dbReference>
<protein>
    <submittedName>
        <fullName evidence="2">Ribonuclease H</fullName>
    </submittedName>
</protein>
<dbReference type="PROSITE" id="PS50878">
    <property type="entry name" value="RT_POL"/>
    <property type="match status" value="1"/>
</dbReference>
<evidence type="ECO:0000313" key="2">
    <source>
        <dbReference type="EMBL" id="PNY15479.1"/>
    </source>
</evidence>
<dbReference type="EMBL" id="ASHM01007706">
    <property type="protein sequence ID" value="PNY15479.1"/>
    <property type="molecule type" value="Genomic_DNA"/>
</dbReference>
<gene>
    <name evidence="2" type="ORF">L195_g012175</name>
</gene>
<dbReference type="InterPro" id="IPR005135">
    <property type="entry name" value="Endo/exonuclease/phosphatase"/>
</dbReference>
<dbReference type="AlphaFoldDB" id="A0A2K3PJL1"/>
<dbReference type="PANTHER" id="PTHR33116:SF70">
    <property type="entry name" value="NON-LTR RETROELEMENT REVERSE TRANSCRIPTASE-LIKE PROTEIN"/>
    <property type="match status" value="1"/>
</dbReference>
<dbReference type="Gene3D" id="3.60.10.10">
    <property type="entry name" value="Endonuclease/exonuclease/phosphatase"/>
    <property type="match status" value="1"/>
</dbReference>
<dbReference type="Pfam" id="PF00078">
    <property type="entry name" value="RVT_1"/>
    <property type="match status" value="1"/>
</dbReference>
<feature type="non-terminal residue" evidence="2">
    <location>
        <position position="944"/>
    </location>
</feature>
<organism evidence="2 3">
    <name type="scientific">Trifolium pratense</name>
    <name type="common">Red clover</name>
    <dbReference type="NCBI Taxonomy" id="57577"/>
    <lineage>
        <taxon>Eukaryota</taxon>
        <taxon>Viridiplantae</taxon>
        <taxon>Streptophyta</taxon>
        <taxon>Embryophyta</taxon>
        <taxon>Tracheophyta</taxon>
        <taxon>Spermatophyta</taxon>
        <taxon>Magnoliopsida</taxon>
        <taxon>eudicotyledons</taxon>
        <taxon>Gunneridae</taxon>
        <taxon>Pentapetalae</taxon>
        <taxon>rosids</taxon>
        <taxon>fabids</taxon>
        <taxon>Fabales</taxon>
        <taxon>Fabaceae</taxon>
        <taxon>Papilionoideae</taxon>
        <taxon>50 kb inversion clade</taxon>
        <taxon>NPAAA clade</taxon>
        <taxon>Hologalegina</taxon>
        <taxon>IRL clade</taxon>
        <taxon>Trifolieae</taxon>
        <taxon>Trifolium</taxon>
    </lineage>
</organism>
<evidence type="ECO:0000259" key="1">
    <source>
        <dbReference type="PROSITE" id="PS50878"/>
    </source>
</evidence>
<dbReference type="CDD" id="cd01650">
    <property type="entry name" value="RT_nLTR_like"/>
    <property type="match status" value="1"/>
</dbReference>
<dbReference type="Proteomes" id="UP000236291">
    <property type="component" value="Unassembled WGS sequence"/>
</dbReference>
<dbReference type="InterPro" id="IPR036691">
    <property type="entry name" value="Endo/exonu/phosph_ase_sf"/>
</dbReference>
<accession>A0A2K3PJL1</accession>
<evidence type="ECO:0000313" key="3">
    <source>
        <dbReference type="Proteomes" id="UP000236291"/>
    </source>
</evidence>
<dbReference type="InterPro" id="IPR043502">
    <property type="entry name" value="DNA/RNA_pol_sf"/>
</dbReference>
<reference evidence="2 3" key="1">
    <citation type="journal article" date="2014" name="Am. J. Bot.">
        <title>Genome assembly and annotation for red clover (Trifolium pratense; Fabaceae).</title>
        <authorList>
            <person name="Istvanek J."/>
            <person name="Jaros M."/>
            <person name="Krenek A."/>
            <person name="Repkova J."/>
        </authorList>
    </citation>
    <scope>NUCLEOTIDE SEQUENCE [LARGE SCALE GENOMIC DNA]</scope>
    <source>
        <strain evidence="3">cv. Tatra</strain>
        <tissue evidence="2">Young leaves</tissue>
    </source>
</reference>
<comment type="caution">
    <text evidence="2">The sequence shown here is derived from an EMBL/GenBank/DDBJ whole genome shotgun (WGS) entry which is preliminary data.</text>
</comment>
<dbReference type="PANTHER" id="PTHR33116">
    <property type="entry name" value="REVERSE TRANSCRIPTASE ZINC-BINDING DOMAIN-CONTAINING PROTEIN-RELATED-RELATED"/>
    <property type="match status" value="1"/>
</dbReference>
<dbReference type="STRING" id="57577.A0A2K3PJL1"/>
<dbReference type="Pfam" id="PF03372">
    <property type="entry name" value="Exo_endo_phos"/>
    <property type="match status" value="1"/>
</dbReference>
<dbReference type="GO" id="GO:0003824">
    <property type="term" value="F:catalytic activity"/>
    <property type="evidence" value="ECO:0007669"/>
    <property type="project" value="InterPro"/>
</dbReference>
<dbReference type="InterPro" id="IPR000477">
    <property type="entry name" value="RT_dom"/>
</dbReference>
<name>A0A2K3PJL1_TRIPR</name>
<reference evidence="2 3" key="2">
    <citation type="journal article" date="2017" name="Front. Plant Sci.">
        <title>Gene Classification and Mining of Molecular Markers Useful in Red Clover (Trifolium pratense) Breeding.</title>
        <authorList>
            <person name="Istvanek J."/>
            <person name="Dluhosova J."/>
            <person name="Dluhos P."/>
            <person name="Patkova L."/>
            <person name="Nedelnik J."/>
            <person name="Repkova J."/>
        </authorList>
    </citation>
    <scope>NUCLEOTIDE SEQUENCE [LARGE SCALE GENOMIC DNA]</scope>
    <source>
        <strain evidence="3">cv. Tatra</strain>
        <tissue evidence="2">Young leaves</tissue>
    </source>
</reference>
<feature type="domain" description="Reverse transcriptase" evidence="1">
    <location>
        <begin position="448"/>
        <end position="729"/>
    </location>
</feature>
<sequence length="944" mass="109809">MVALQETRCSGNTAINTIRKLGFKNHFLAEARGFSGGIWLMWNRMDIKVHLIKNDFHFLHVQVNEQNTEPWLLTVVYASPREQEREGTWQQLRNMADTTTEPWLMMGDFNEIASPDEKKGGAQLDISKCQKFNCWINECKLMEVTTAGTKFTWRGPKWNGRDRVFKKLDRVLCNVEWRLRYQEAFGRVLPRVQSDHHPIMILTEGESNISRNRPFRFEAAWTTHADFHHFLKDKWRRDNNLVEQLHQLTPLLKEWNKDTFGNIFRRKKELLARLNGIQNSSSYGYSAFLDSLEKELQEKLAITLYQEECLWFQKSRGKWISDGDRNTKYYHSKTIIRRRKNKIISLRNEAGDWVEDSETLKDMVRNFYIDLYKEEQPIREPLVSSSTYPMNLEANQIRLSALVSFSECKRALFDMGPHKAPGEDGYPAMFFQQCWDTIANSLYQYVNQVWSNPSLISFINNTLIVMIPKVDKPESVSQFRPIALCNVTYKIITKVIVNRLKPLLDDIISPYQSSFIPGRTIHHNIIVAQEMVHSMAKMKGKRMFMSIKIDLEKAYDRLNWNFIENCMTECKFPSKLISIIHYCITSPSFRILWNGDKTDNFSPTRGIRQGDPLSPYLFVICMERLSHIIADQVEANYWKPMRAGKSGPQISHLLFADDLLLFAEASIEQAHCVMHCLDQFCQASGQRINNQKTQIFFSKNVDQQLKGDILQHTGFTQVDSLGKYLGANIAPGRTTRGKFEHIISKMQNRLSGWKHQCLSFAGRLTLTKSVLSSIPYYHMQYAKIPKTLCDEMEKIQRGFLWGDTEQKRRPHLISWDVCCLPKKAGGLGIKSPHQMNDAFLMKILWNMINKPDNLWCKVLYNKYGRKKDLRHAISSQPYDSPLWKSLACIWDQFQNHTVWQLGDGENINFWLDKWAPCGSSLMLNATQQFVDTTLTVKDVVTING</sequence>
<proteinExistence type="predicted"/>
<dbReference type="SUPFAM" id="SSF56219">
    <property type="entry name" value="DNase I-like"/>
    <property type="match status" value="1"/>
</dbReference>